<dbReference type="InterPro" id="IPR016135">
    <property type="entry name" value="UBQ-conjugating_enzyme/RWD"/>
</dbReference>
<evidence type="ECO:0000259" key="4">
    <source>
        <dbReference type="PROSITE" id="PS50878"/>
    </source>
</evidence>
<feature type="non-terminal residue" evidence="5">
    <location>
        <position position="1"/>
    </location>
</feature>
<evidence type="ECO:0000256" key="1">
    <source>
        <dbReference type="SAM" id="MobiDB-lite"/>
    </source>
</evidence>
<dbReference type="OrthoDB" id="1158011at2759"/>
<keyword evidence="2" id="KW-1133">Transmembrane helix</keyword>
<dbReference type="Pfam" id="PF03372">
    <property type="entry name" value="Exo_endo_phos"/>
    <property type="match status" value="1"/>
</dbReference>
<dbReference type="Gene3D" id="3.60.10.10">
    <property type="entry name" value="Endonuclease/exonuclease/phosphatase"/>
    <property type="match status" value="1"/>
</dbReference>
<keyword evidence="2" id="KW-0472">Membrane</keyword>
<dbReference type="Pfam" id="PF00078">
    <property type="entry name" value="RVT_1"/>
    <property type="match status" value="1"/>
</dbReference>
<dbReference type="InterPro" id="IPR000477">
    <property type="entry name" value="RT_dom"/>
</dbReference>
<protein>
    <submittedName>
        <fullName evidence="5">Ubiquitin-conjugating enzyme E2</fullName>
    </submittedName>
</protein>
<dbReference type="SMART" id="SM00212">
    <property type="entry name" value="UBCc"/>
    <property type="match status" value="1"/>
</dbReference>
<dbReference type="PANTHER" id="PTHR24067">
    <property type="entry name" value="UBIQUITIN-CONJUGATING ENZYME E2"/>
    <property type="match status" value="1"/>
</dbReference>
<dbReference type="CDD" id="cd09076">
    <property type="entry name" value="L1-EN"/>
    <property type="match status" value="1"/>
</dbReference>
<dbReference type="InterPro" id="IPR036691">
    <property type="entry name" value="Endo/exonu/phosph_ase_sf"/>
</dbReference>
<dbReference type="InterPro" id="IPR043502">
    <property type="entry name" value="DNA/RNA_pol_sf"/>
</dbReference>
<dbReference type="PROSITE" id="PS50127">
    <property type="entry name" value="UBC_2"/>
    <property type="match status" value="1"/>
</dbReference>
<evidence type="ECO:0000313" key="5">
    <source>
        <dbReference type="EMBL" id="POM73362.1"/>
    </source>
</evidence>
<dbReference type="Pfam" id="PF00179">
    <property type="entry name" value="UQ_con"/>
    <property type="match status" value="1"/>
</dbReference>
<comment type="caution">
    <text evidence="5">The sequence shown here is derived from an EMBL/GenBank/DDBJ whole genome shotgun (WGS) entry which is preliminary data.</text>
</comment>
<dbReference type="SUPFAM" id="SSF56672">
    <property type="entry name" value="DNA/RNA polymerases"/>
    <property type="match status" value="1"/>
</dbReference>
<gene>
    <name evidence="5" type="ORF">PHPALM_9798</name>
</gene>
<evidence type="ECO:0000259" key="3">
    <source>
        <dbReference type="PROSITE" id="PS50127"/>
    </source>
</evidence>
<organism evidence="5 6">
    <name type="scientific">Phytophthora palmivora</name>
    <dbReference type="NCBI Taxonomy" id="4796"/>
    <lineage>
        <taxon>Eukaryota</taxon>
        <taxon>Sar</taxon>
        <taxon>Stramenopiles</taxon>
        <taxon>Oomycota</taxon>
        <taxon>Peronosporomycetes</taxon>
        <taxon>Peronosporales</taxon>
        <taxon>Peronosporaceae</taxon>
        <taxon>Phytophthora</taxon>
    </lineage>
</organism>
<keyword evidence="2" id="KW-0812">Transmembrane</keyword>
<dbReference type="InterPro" id="IPR005135">
    <property type="entry name" value="Endo/exonuclease/phosphatase"/>
</dbReference>
<dbReference type="SUPFAM" id="SSF56219">
    <property type="entry name" value="DNase I-like"/>
    <property type="match status" value="1"/>
</dbReference>
<sequence>LPADLAAYRVDIAALQETKICTEATQSIGNYSLITLKCTNPHYGVGFVVAPHLRRYVTSAWAVSDRIGVLQLRLRSGRMNIINAYAPHMGRSIEEADRFYADLATTHNKLPRRDLTFVLGDFNAKLGQPHEHFVGSWARGYRNRNGHLLAAFCELHELTATNTFFRKRAKNLTTWTQRRVGHCIYNQIDYVLSPASILKLCTNAHAWGGTLTNSDHKLVTADFNLRDVPRRRFQTHVARDEETRLARSRLYYDEDARTDYQRRLAAALQDDAETLNTASPQDRWDRILRHAYTSAEDSVGYQPAISKGRFADPQLKVLSYLQQQLRLDIYNNTSADVRQLRRTRNDILHAIRTRCLDLANQALDHQAEVIESLSTSSRVFEATRALFPNHLVREHFRSLFVDPSREAVRPDSERRPLQLPIDPAELKRAFRRLKNGRAAGPDTVAFDTIDRAKLMDVLRSFLDDDEVRLIQLLLADTTLSLRSGSTTLNPFTSNLGTPQGDSLSPVLFTVYLEAALRDLADSLDVGRAFLDDMIVYADDADFVCRTVEATAFIQDQAPAILARWSLAMNSSKTELTTVARASTSTPTRHVRAQEEVWRNTKKLARPCLPQPNVDIMATDLADFRTHQSSPVQRLRFADFVIQLRYVGTYEGGRDVREMMTNPSDQYAAAPLETNMFDWHFTLRGPRDTEFEGGIYHGRIILPSDYPFKPPNIMLLTPNGRFEVKKKICLSISAYHPEEWQPAWGVRLILEALISFMPTKGEGAIGALDFPAEERKRLAKLSVDYKCETCGRVADLLPELETESERAEEKKPSKYAEQIAQLHMHSLESASSAKDKKETVNNSAEASNTEEAEVPVVAEPEVIEPHQNVDTPVAANNVVQVRESDSVDTFLHYLTVAIVVALFALIYKKLLQMHGVLQ</sequence>
<feature type="domain" description="UBC core" evidence="3">
    <location>
        <begin position="646"/>
        <end position="797"/>
    </location>
</feature>
<dbReference type="Proteomes" id="UP000237271">
    <property type="component" value="Unassembled WGS sequence"/>
</dbReference>
<dbReference type="InterPro" id="IPR050113">
    <property type="entry name" value="Ub_conjugating_enzyme"/>
</dbReference>
<keyword evidence="6" id="KW-1185">Reference proteome</keyword>
<proteinExistence type="predicted"/>
<dbReference type="Gene3D" id="3.10.110.10">
    <property type="entry name" value="Ubiquitin Conjugating Enzyme"/>
    <property type="match status" value="1"/>
</dbReference>
<dbReference type="AlphaFoldDB" id="A0A2P4Y6B8"/>
<dbReference type="EMBL" id="NCKW01005166">
    <property type="protein sequence ID" value="POM73362.1"/>
    <property type="molecule type" value="Genomic_DNA"/>
</dbReference>
<dbReference type="FunFam" id="3.10.110.10:FF:000086">
    <property type="entry name" value="Ubiquitin-conjugating enzyme E2 J1"/>
    <property type="match status" value="1"/>
</dbReference>
<feature type="transmembrane region" description="Helical" evidence="2">
    <location>
        <begin position="889"/>
        <end position="906"/>
    </location>
</feature>
<feature type="region of interest" description="Disordered" evidence="1">
    <location>
        <begin position="826"/>
        <end position="853"/>
    </location>
</feature>
<reference evidence="5 6" key="1">
    <citation type="journal article" date="2017" name="Genome Biol. Evol.">
        <title>Phytophthora megakarya and P. palmivora, closely related causal agents of cacao black pod rot, underwent increases in genome sizes and gene numbers by different mechanisms.</title>
        <authorList>
            <person name="Ali S.S."/>
            <person name="Shao J."/>
            <person name="Lary D.J."/>
            <person name="Kronmiller B."/>
            <person name="Shen D."/>
            <person name="Strem M.D."/>
            <person name="Amoako-Attah I."/>
            <person name="Akrofi A.Y."/>
            <person name="Begoude B.A."/>
            <person name="Ten Hoopen G.M."/>
            <person name="Coulibaly K."/>
            <person name="Kebe B.I."/>
            <person name="Melnick R.L."/>
            <person name="Guiltinan M.J."/>
            <person name="Tyler B.M."/>
            <person name="Meinhardt L.W."/>
            <person name="Bailey B.A."/>
        </authorList>
    </citation>
    <scope>NUCLEOTIDE SEQUENCE [LARGE SCALE GENOMIC DNA]</scope>
    <source>
        <strain evidence="6">sbr112.9</strain>
    </source>
</reference>
<evidence type="ECO:0000313" key="6">
    <source>
        <dbReference type="Proteomes" id="UP000237271"/>
    </source>
</evidence>
<dbReference type="CDD" id="cd23799">
    <property type="entry name" value="UBCc_UBE2J"/>
    <property type="match status" value="1"/>
</dbReference>
<name>A0A2P4Y6B8_9STRA</name>
<dbReference type="SUPFAM" id="SSF54495">
    <property type="entry name" value="UBC-like"/>
    <property type="match status" value="1"/>
</dbReference>
<evidence type="ECO:0000256" key="2">
    <source>
        <dbReference type="SAM" id="Phobius"/>
    </source>
</evidence>
<dbReference type="GO" id="GO:0003824">
    <property type="term" value="F:catalytic activity"/>
    <property type="evidence" value="ECO:0007669"/>
    <property type="project" value="InterPro"/>
</dbReference>
<dbReference type="PROSITE" id="PS50878">
    <property type="entry name" value="RT_POL"/>
    <property type="match status" value="1"/>
</dbReference>
<dbReference type="InterPro" id="IPR000608">
    <property type="entry name" value="UBC"/>
</dbReference>
<accession>A0A2P4Y6B8</accession>
<feature type="domain" description="Reverse transcriptase" evidence="4">
    <location>
        <begin position="321"/>
        <end position="602"/>
    </location>
</feature>